<keyword evidence="1" id="KW-1133">Transmembrane helix</keyword>
<proteinExistence type="predicted"/>
<evidence type="ECO:0000313" key="3">
    <source>
        <dbReference type="Proteomes" id="UP000094707"/>
    </source>
</evidence>
<evidence type="ECO:0000256" key="1">
    <source>
        <dbReference type="SAM" id="Phobius"/>
    </source>
</evidence>
<keyword evidence="3" id="KW-1185">Reference proteome</keyword>
<keyword evidence="1" id="KW-0472">Membrane</keyword>
<dbReference type="AlphaFoldDB" id="A0A1D3L1A0"/>
<dbReference type="Proteomes" id="UP000094707">
    <property type="component" value="Chromosome I"/>
</dbReference>
<evidence type="ECO:0000313" key="2">
    <source>
        <dbReference type="EMBL" id="SCG85333.1"/>
    </source>
</evidence>
<sequence>MVGMLDIENSVLILVIIFVIGFSSFFGYIGTASSVNDTNTTHANVTKITKIGSNSGTTGRLMAPAAAKPSKNSFTYLSVTPSTLNLGSALADNSERSYPAATTVETCAGDFNSFNSLNLYVQASGAMSSGTGTIPVSNLKYDGFGDSSLQKTSFTTGYHLVTSWETQYDYWYGVYYVASGISYGSGTIYLTPITTTANYYLTVPFGTSPGTYQVTVTYLAIFDTATQPV</sequence>
<reference evidence="2 3" key="1">
    <citation type="submission" date="2016-08" db="EMBL/GenBank/DDBJ databases">
        <authorList>
            <person name="Seilhamer J.J."/>
        </authorList>
    </citation>
    <scope>NUCLEOTIDE SEQUENCE [LARGE SCALE GENOMIC DNA]</scope>
    <source>
        <strain evidence="2">Buetzberg</strain>
    </source>
</reference>
<protein>
    <submittedName>
        <fullName evidence="2">Uncharacterized protein</fullName>
    </submittedName>
</protein>
<organism evidence="2 3">
    <name type="scientific">Methanobacterium congolense</name>
    <dbReference type="NCBI Taxonomy" id="118062"/>
    <lineage>
        <taxon>Archaea</taxon>
        <taxon>Methanobacteriati</taxon>
        <taxon>Methanobacteriota</taxon>
        <taxon>Methanomada group</taxon>
        <taxon>Methanobacteria</taxon>
        <taxon>Methanobacteriales</taxon>
        <taxon>Methanobacteriaceae</taxon>
        <taxon>Methanobacterium</taxon>
    </lineage>
</organism>
<dbReference type="EMBL" id="LT607756">
    <property type="protein sequence ID" value="SCG85333.1"/>
    <property type="molecule type" value="Genomic_DNA"/>
</dbReference>
<dbReference type="KEGG" id="mcub:MCBB_0762"/>
<gene>
    <name evidence="2" type="ORF">MCBB_0762</name>
</gene>
<accession>A0A1D3L1A0</accession>
<keyword evidence="1" id="KW-0812">Transmembrane</keyword>
<name>A0A1D3L1A0_9EURY</name>
<feature type="transmembrane region" description="Helical" evidence="1">
    <location>
        <begin position="12"/>
        <end position="30"/>
    </location>
</feature>